<accession>A0A1D7XIE7</accession>
<proteinExistence type="predicted"/>
<dbReference type="InterPro" id="IPR003594">
    <property type="entry name" value="HATPase_dom"/>
</dbReference>
<comment type="catalytic activity">
    <reaction evidence="1">
        <text>ATP + protein L-histidine = ADP + protein N-phospho-L-histidine.</text>
        <dbReference type="EC" id="2.7.13.3"/>
    </reaction>
</comment>
<dbReference type="Proteomes" id="UP000094652">
    <property type="component" value="Chromosome"/>
</dbReference>
<sequence>MKDINKQIAFRINKKIESFISISMFNKNLTDLTGNLNKLLIFEEKSRIQSARQEKKIKEMITNISHDLRTPLTAVKGYMELLVRNLQEEKQKKTAETIIKHIDQLNKLINCFFELSYLEISDDNIELSKVNLTNTLCNSIVNYIYEFEKKDIKVEINTEQPLYVVGNEEMIKRIIENLIKNCLVHSYGNVKVNISEEDENIVLSFANKVKETEKIDTDNLFDKFYVADKSRNKITTGLGLSIVKKLCEKMNGSVKAMLNGSILDIKVILLKSDK</sequence>
<evidence type="ECO:0000313" key="9">
    <source>
        <dbReference type="EMBL" id="AOR23118.2"/>
    </source>
</evidence>
<dbReference type="PANTHER" id="PTHR45453">
    <property type="entry name" value="PHOSPHATE REGULON SENSOR PROTEIN PHOR"/>
    <property type="match status" value="1"/>
</dbReference>
<dbReference type="InterPro" id="IPR005467">
    <property type="entry name" value="His_kinase_dom"/>
</dbReference>
<keyword evidence="10" id="KW-1185">Reference proteome</keyword>
<name>A0A1D7XIE7_9CLOT</name>
<evidence type="ECO:0000256" key="3">
    <source>
        <dbReference type="ARBA" id="ARBA00012438"/>
    </source>
</evidence>
<dbReference type="Gene3D" id="1.10.287.130">
    <property type="match status" value="1"/>
</dbReference>
<dbReference type="InterPro" id="IPR003661">
    <property type="entry name" value="HisK_dim/P_dom"/>
</dbReference>
<dbReference type="PRINTS" id="PR01780">
    <property type="entry name" value="LANTIREGPROT"/>
</dbReference>
<evidence type="ECO:0000256" key="6">
    <source>
        <dbReference type="ARBA" id="ARBA00022777"/>
    </source>
</evidence>
<dbReference type="InterPro" id="IPR036890">
    <property type="entry name" value="HATPase_C_sf"/>
</dbReference>
<dbReference type="InterPro" id="IPR050351">
    <property type="entry name" value="BphY/WalK/GraS-like"/>
</dbReference>
<evidence type="ECO:0000256" key="5">
    <source>
        <dbReference type="ARBA" id="ARBA00022679"/>
    </source>
</evidence>
<dbReference type="PROSITE" id="PS50109">
    <property type="entry name" value="HIS_KIN"/>
    <property type="match status" value="1"/>
</dbReference>
<keyword evidence="7" id="KW-0902">Two-component regulatory system</keyword>
<feature type="domain" description="Histidine kinase" evidence="8">
    <location>
        <begin position="63"/>
        <end position="254"/>
    </location>
</feature>
<dbReference type="PANTHER" id="PTHR45453:SF1">
    <property type="entry name" value="PHOSPHATE REGULON SENSOR PROTEIN PHOR"/>
    <property type="match status" value="1"/>
</dbReference>
<dbReference type="InterPro" id="IPR008358">
    <property type="entry name" value="Sig_transdc_His_kin/Pase_MprB"/>
</dbReference>
<reference evidence="10" key="1">
    <citation type="submission" date="2016-09" db="EMBL/GenBank/DDBJ databases">
        <title>Genomics of Clostridium taeniosporum, an organism which forms endospores with ribbon-like appendages.</title>
        <authorList>
            <person name="Walker J.R."/>
        </authorList>
    </citation>
    <scope>NUCLEOTIDE SEQUENCE [LARGE SCALE GENOMIC DNA]</scope>
    <source>
        <strain evidence="10">1/k</strain>
    </source>
</reference>
<evidence type="ECO:0000313" key="10">
    <source>
        <dbReference type="Proteomes" id="UP000094652"/>
    </source>
</evidence>
<dbReference type="EC" id="2.7.13.3" evidence="3"/>
<evidence type="ECO:0000256" key="4">
    <source>
        <dbReference type="ARBA" id="ARBA00022553"/>
    </source>
</evidence>
<dbReference type="Pfam" id="PF00512">
    <property type="entry name" value="HisKA"/>
    <property type="match status" value="1"/>
</dbReference>
<evidence type="ECO:0000259" key="8">
    <source>
        <dbReference type="PROSITE" id="PS50109"/>
    </source>
</evidence>
<organism evidence="9 10">
    <name type="scientific">Clostridium taeniosporum</name>
    <dbReference type="NCBI Taxonomy" id="394958"/>
    <lineage>
        <taxon>Bacteria</taxon>
        <taxon>Bacillati</taxon>
        <taxon>Bacillota</taxon>
        <taxon>Clostridia</taxon>
        <taxon>Eubacteriales</taxon>
        <taxon>Clostridiaceae</taxon>
        <taxon>Clostridium</taxon>
    </lineage>
</organism>
<keyword evidence="5" id="KW-0808">Transferase</keyword>
<keyword evidence="4" id="KW-0597">Phosphoprotein</keyword>
<dbReference type="OrthoDB" id="9792991at2"/>
<dbReference type="InterPro" id="IPR036097">
    <property type="entry name" value="HisK_dim/P_sf"/>
</dbReference>
<dbReference type="SUPFAM" id="SSF55874">
    <property type="entry name" value="ATPase domain of HSP90 chaperone/DNA topoisomerase II/histidine kinase"/>
    <property type="match status" value="1"/>
</dbReference>
<protein>
    <recommendedName>
        <fullName evidence="3">histidine kinase</fullName>
        <ecNumber evidence="3">2.7.13.3</ecNumber>
    </recommendedName>
</protein>
<dbReference type="Gene3D" id="3.30.565.10">
    <property type="entry name" value="Histidine kinase-like ATPase, C-terminal domain"/>
    <property type="match status" value="1"/>
</dbReference>
<evidence type="ECO:0000256" key="7">
    <source>
        <dbReference type="ARBA" id="ARBA00023012"/>
    </source>
</evidence>
<dbReference type="GO" id="GO:0005886">
    <property type="term" value="C:plasma membrane"/>
    <property type="evidence" value="ECO:0007669"/>
    <property type="project" value="TreeGrafter"/>
</dbReference>
<keyword evidence="6 9" id="KW-0418">Kinase</keyword>
<dbReference type="EMBL" id="CP017253">
    <property type="protein sequence ID" value="AOR23118.2"/>
    <property type="molecule type" value="Genomic_DNA"/>
</dbReference>
<dbReference type="GO" id="GO:0004721">
    <property type="term" value="F:phosphoprotein phosphatase activity"/>
    <property type="evidence" value="ECO:0007669"/>
    <property type="project" value="TreeGrafter"/>
</dbReference>
<dbReference type="GO" id="GO:0000155">
    <property type="term" value="F:phosphorelay sensor kinase activity"/>
    <property type="evidence" value="ECO:0007669"/>
    <property type="project" value="InterPro"/>
</dbReference>
<dbReference type="AlphaFoldDB" id="A0A1D7XIE7"/>
<dbReference type="SUPFAM" id="SSF47384">
    <property type="entry name" value="Homodimeric domain of signal transducing histidine kinase"/>
    <property type="match status" value="1"/>
</dbReference>
<gene>
    <name evidence="9" type="ORF">BGI42_04995</name>
</gene>
<dbReference type="STRING" id="394958.BGI42_04995"/>
<dbReference type="GO" id="GO:0016036">
    <property type="term" value="P:cellular response to phosphate starvation"/>
    <property type="evidence" value="ECO:0007669"/>
    <property type="project" value="TreeGrafter"/>
</dbReference>
<dbReference type="SMART" id="SM00388">
    <property type="entry name" value="HisKA"/>
    <property type="match status" value="1"/>
</dbReference>
<evidence type="ECO:0000256" key="1">
    <source>
        <dbReference type="ARBA" id="ARBA00000085"/>
    </source>
</evidence>
<dbReference type="Pfam" id="PF02518">
    <property type="entry name" value="HATPase_c"/>
    <property type="match status" value="1"/>
</dbReference>
<evidence type="ECO:0000256" key="2">
    <source>
        <dbReference type="ARBA" id="ARBA00004370"/>
    </source>
</evidence>
<dbReference type="CDD" id="cd00082">
    <property type="entry name" value="HisKA"/>
    <property type="match status" value="1"/>
</dbReference>
<comment type="subcellular location">
    <subcellularLocation>
        <location evidence="2">Membrane</location>
    </subcellularLocation>
</comment>
<dbReference type="SMART" id="SM00387">
    <property type="entry name" value="HATPase_c"/>
    <property type="match status" value="1"/>
</dbReference>
<dbReference type="KEGG" id="ctae:BGI42_04995"/>